<evidence type="ECO:0000313" key="2">
    <source>
        <dbReference type="EMBL" id="KAK6622577.1"/>
    </source>
</evidence>
<dbReference type="SMART" id="SM00696">
    <property type="entry name" value="DM9"/>
    <property type="match status" value="1"/>
</dbReference>
<dbReference type="Pfam" id="PF11901">
    <property type="entry name" value="DM9"/>
    <property type="match status" value="1"/>
</dbReference>
<comment type="caution">
    <text evidence="2">The sequence shown here is derived from an EMBL/GenBank/DDBJ whole genome shotgun (WGS) entry which is preliminary data.</text>
</comment>
<dbReference type="PANTHER" id="PTHR31649">
    <property type="entry name" value="AGAP009604-PA"/>
    <property type="match status" value="1"/>
</dbReference>
<dbReference type="Proteomes" id="UP001372834">
    <property type="component" value="Unassembled WGS sequence"/>
</dbReference>
<dbReference type="PANTHER" id="PTHR31649:SF11">
    <property type="entry name" value="PROTEIN UNZIPPED"/>
    <property type="match status" value="1"/>
</dbReference>
<gene>
    <name evidence="2" type="ORF">RUM43_008419</name>
</gene>
<accession>A0AAN8S805</accession>
<protein>
    <submittedName>
        <fullName evidence="2">Uncharacterized protein</fullName>
    </submittedName>
</protein>
<proteinExistence type="predicted"/>
<organism evidence="2 3">
    <name type="scientific">Polyplax serrata</name>
    <name type="common">Common mouse louse</name>
    <dbReference type="NCBI Taxonomy" id="468196"/>
    <lineage>
        <taxon>Eukaryota</taxon>
        <taxon>Metazoa</taxon>
        <taxon>Ecdysozoa</taxon>
        <taxon>Arthropoda</taxon>
        <taxon>Hexapoda</taxon>
        <taxon>Insecta</taxon>
        <taxon>Pterygota</taxon>
        <taxon>Neoptera</taxon>
        <taxon>Paraneoptera</taxon>
        <taxon>Psocodea</taxon>
        <taxon>Troctomorpha</taxon>
        <taxon>Phthiraptera</taxon>
        <taxon>Anoplura</taxon>
        <taxon>Polyplacidae</taxon>
        <taxon>Polyplax</taxon>
    </lineage>
</organism>
<reference evidence="2 3" key="1">
    <citation type="submission" date="2023-10" db="EMBL/GenBank/DDBJ databases">
        <title>Genomes of two closely related lineages of the louse Polyplax serrata with different host specificities.</title>
        <authorList>
            <person name="Martinu J."/>
            <person name="Tarabai H."/>
            <person name="Stefka J."/>
            <person name="Hypsa V."/>
        </authorList>
    </citation>
    <scope>NUCLEOTIDE SEQUENCE [LARGE SCALE GENOMIC DNA]</scope>
    <source>
        <strain evidence="2">HR10_N</strain>
    </source>
</reference>
<dbReference type="AlphaFoldDB" id="A0AAN8S805"/>
<evidence type="ECO:0000256" key="1">
    <source>
        <dbReference type="SAM" id="MobiDB-lite"/>
    </source>
</evidence>
<feature type="region of interest" description="Disordered" evidence="1">
    <location>
        <begin position="402"/>
        <end position="421"/>
    </location>
</feature>
<dbReference type="InterPro" id="IPR006616">
    <property type="entry name" value="DM9_repeat"/>
</dbReference>
<evidence type="ECO:0000313" key="3">
    <source>
        <dbReference type="Proteomes" id="UP001372834"/>
    </source>
</evidence>
<name>A0AAN8S805_POLSC</name>
<dbReference type="EMBL" id="JAWJWE010000038">
    <property type="protein sequence ID" value="KAK6622577.1"/>
    <property type="molecule type" value="Genomic_DNA"/>
</dbReference>
<sequence>MTTSDHGVQFLSARNYYDQLGTSSTLKWVSANNGQVPTNAVIGATRQPSNGSNIANNIYICRARHDAEWIPGQLRPTEKSCYITLLGLVKSYNYYEVLQNVENGSRLLWTDWDAYQTYPLGIIAGGNNLYIARKKLGDSDDNDVSSQMGGAVKNNHGFSHYVGKFNSKDAFGRVTVLTEDKVEESFVKGQLLTELEPVRYELNNVKYTLLRRRIEKEKRRLSFTILKNNENVPLKADSALAFDSPYSSYWGQGSAMLKGLTTTIRNATTGHVVAEIEWGIEDKEERKDIRRVELLLQPGAAVNVTLWGNETTSELSYAGTLISFYKDGTTTTRKVEGVRRLHEMLEVTPEFGPAYFLKNNSLIPTTTTTTTTTSTMSPLEVASVTHDSRVFVNDLSGIDGTQINNKSVHSENEPGDLFTNDSIRDNKMAGSLQILNERNATPQSNSSQPSCCGVNELPPIEDSELQSWIEPPKKGDILSLKPDRTDPCLFNPFI</sequence>